<dbReference type="EC" id="5.4.2.8" evidence="5"/>
<dbReference type="InterPro" id="IPR043169">
    <property type="entry name" value="PMM_cap"/>
</dbReference>
<evidence type="ECO:0000256" key="11">
    <source>
        <dbReference type="PIRSR" id="PIRSR605002-2"/>
    </source>
</evidence>
<comment type="caution">
    <text evidence="13">The sequence shown here is derived from an EMBL/GenBank/DDBJ whole genome shotgun (WGS) entry which is preliminary data.</text>
</comment>
<evidence type="ECO:0000256" key="5">
    <source>
        <dbReference type="ARBA" id="ARBA00012730"/>
    </source>
</evidence>
<dbReference type="GO" id="GO:0000287">
    <property type="term" value="F:magnesium ion binding"/>
    <property type="evidence" value="ECO:0007669"/>
    <property type="project" value="TreeGrafter"/>
</dbReference>
<dbReference type="GO" id="GO:0016791">
    <property type="term" value="F:phosphatase activity"/>
    <property type="evidence" value="ECO:0007669"/>
    <property type="project" value="UniProtKB-ARBA"/>
</dbReference>
<protein>
    <recommendedName>
        <fullName evidence="5">phosphomannomutase</fullName>
        <ecNumber evidence="5">5.4.2.8</ecNumber>
    </recommendedName>
</protein>
<dbReference type="InterPro" id="IPR036412">
    <property type="entry name" value="HAD-like_sf"/>
</dbReference>
<dbReference type="InterPro" id="IPR006379">
    <property type="entry name" value="HAD-SF_hydro_IIB"/>
</dbReference>
<evidence type="ECO:0000256" key="1">
    <source>
        <dbReference type="ARBA" id="ARBA00004496"/>
    </source>
</evidence>
<dbReference type="InterPro" id="IPR005002">
    <property type="entry name" value="PMM"/>
</dbReference>
<feature type="binding site" evidence="12">
    <location>
        <position position="13"/>
    </location>
    <ligand>
        <name>Mg(2+)</name>
        <dbReference type="ChEBI" id="CHEBI:18420"/>
        <label>1</label>
    </ligand>
</feature>
<dbReference type="InterPro" id="IPR023214">
    <property type="entry name" value="HAD_sf"/>
</dbReference>
<dbReference type="GO" id="GO:0009298">
    <property type="term" value="P:GDP-mannose biosynthetic process"/>
    <property type="evidence" value="ECO:0007669"/>
    <property type="project" value="UniProtKB-UniPathway"/>
</dbReference>
<sequence>MFSNKKIIAFDIDGTLTVSKRAITESMALLLKELIKKKTVIATSGGKFEQFKTQFLPPFDNDKNFNPFIHNLILLPTSATQRYEFNKVKNDWELVEKEPLDSGVKERVKKLLEEVIDSGLYEIPPNPKGEIVEDRDTQITFSALGQLAPIEEKRLWDPDQKKRKKIVAVIEPKLPEVTLLINSVSSIDIVPKGFNKAVGIELLLKKLGLQKSDLIFVGDGLFPGGNDYSLHEAGFETVAVKGPEETELIIKKWLG</sequence>
<reference evidence="13 14" key="1">
    <citation type="journal article" date="2016" name="Nat. Commun.">
        <title>Thousands of microbial genomes shed light on interconnected biogeochemical processes in an aquifer system.</title>
        <authorList>
            <person name="Anantharaman K."/>
            <person name="Brown C.T."/>
            <person name="Hug L.A."/>
            <person name="Sharon I."/>
            <person name="Castelle C.J."/>
            <person name="Probst A.J."/>
            <person name="Thomas B.C."/>
            <person name="Singh A."/>
            <person name="Wilkins M.J."/>
            <person name="Karaoz U."/>
            <person name="Brodie E.L."/>
            <person name="Williams K.H."/>
            <person name="Hubbard S.S."/>
            <person name="Banfield J.F."/>
        </authorList>
    </citation>
    <scope>NUCLEOTIDE SEQUENCE [LARGE SCALE GENOMIC DNA]</scope>
</reference>
<feature type="active site" description="Nucleophile" evidence="10">
    <location>
        <position position="11"/>
    </location>
</feature>
<dbReference type="NCBIfam" id="TIGR01484">
    <property type="entry name" value="HAD-SF-IIB"/>
    <property type="match status" value="1"/>
</dbReference>
<gene>
    <name evidence="13" type="ORF">A3F19_01555</name>
</gene>
<evidence type="ECO:0000313" key="14">
    <source>
        <dbReference type="Proteomes" id="UP000177052"/>
    </source>
</evidence>
<organism evidence="13 14">
    <name type="scientific">Candidatus Nomurabacteria bacterium RIFCSPHIGHO2_12_FULL_37_29</name>
    <dbReference type="NCBI Taxonomy" id="1801759"/>
    <lineage>
        <taxon>Bacteria</taxon>
        <taxon>Candidatus Nomuraibacteriota</taxon>
    </lineage>
</organism>
<feature type="binding site" evidence="12">
    <location>
        <position position="11"/>
    </location>
    <ligand>
        <name>Mg(2+)</name>
        <dbReference type="ChEBI" id="CHEBI:18420"/>
        <label>1</label>
    </ligand>
</feature>
<feature type="active site" description="Proton donor/acceptor" evidence="10">
    <location>
        <position position="13"/>
    </location>
</feature>
<proteinExistence type="inferred from homology"/>
<dbReference type="Gene3D" id="3.30.1240.20">
    <property type="match status" value="1"/>
</dbReference>
<keyword evidence="9" id="KW-0413">Isomerase</keyword>
<comment type="cofactor">
    <cofactor evidence="12">
        <name>Mg(2+)</name>
        <dbReference type="ChEBI" id="CHEBI:18420"/>
    </cofactor>
</comment>
<dbReference type="Proteomes" id="UP000177052">
    <property type="component" value="Unassembled WGS sequence"/>
</dbReference>
<evidence type="ECO:0000256" key="2">
    <source>
        <dbReference type="ARBA" id="ARBA00004699"/>
    </source>
</evidence>
<evidence type="ECO:0000256" key="9">
    <source>
        <dbReference type="ARBA" id="ARBA00023235"/>
    </source>
</evidence>
<dbReference type="AlphaFoldDB" id="A0A1F6WBU6"/>
<comment type="subunit">
    <text evidence="4">Homodimer.</text>
</comment>
<comment type="subcellular location">
    <subcellularLocation>
        <location evidence="1">Cytoplasm</location>
    </subcellularLocation>
</comment>
<dbReference type="EMBL" id="MFUJ01000013">
    <property type="protein sequence ID" value="OGI79383.1"/>
    <property type="molecule type" value="Genomic_DNA"/>
</dbReference>
<dbReference type="UniPathway" id="UPA00126">
    <property type="reaction ID" value="UER00424"/>
</dbReference>
<evidence type="ECO:0000256" key="3">
    <source>
        <dbReference type="ARBA" id="ARBA00009736"/>
    </source>
</evidence>
<dbReference type="PANTHER" id="PTHR10000:SF8">
    <property type="entry name" value="HAD SUPERFAMILY HYDROLASE-LIKE, TYPE 3"/>
    <property type="match status" value="1"/>
</dbReference>
<dbReference type="Pfam" id="PF03332">
    <property type="entry name" value="PMM"/>
    <property type="match status" value="1"/>
</dbReference>
<evidence type="ECO:0000313" key="13">
    <source>
        <dbReference type="EMBL" id="OGI79383.1"/>
    </source>
</evidence>
<accession>A0A1F6WBU6</accession>
<keyword evidence="6" id="KW-0963">Cytoplasm</keyword>
<comment type="pathway">
    <text evidence="2">Nucleotide-sugar biosynthesis; GDP-alpha-D-mannose biosynthesis; alpha-D-mannose 1-phosphate from D-fructose 6-phosphate: step 2/2.</text>
</comment>
<feature type="binding site" evidence="11">
    <location>
        <position position="188"/>
    </location>
    <ligand>
        <name>alpha-D-mannose 1-phosphate</name>
        <dbReference type="ChEBI" id="CHEBI:58409"/>
    </ligand>
</feature>
<dbReference type="PANTHER" id="PTHR10000">
    <property type="entry name" value="PHOSPHOSERINE PHOSPHATASE"/>
    <property type="match status" value="1"/>
</dbReference>
<evidence type="ECO:0000256" key="7">
    <source>
        <dbReference type="ARBA" id="ARBA00022723"/>
    </source>
</evidence>
<keyword evidence="7 12" id="KW-0479">Metal-binding</keyword>
<name>A0A1F6WBU6_9BACT</name>
<feature type="binding site" evidence="11">
    <location>
        <position position="186"/>
    </location>
    <ligand>
        <name>alpha-D-mannose 1-phosphate</name>
        <dbReference type="ChEBI" id="CHEBI:58409"/>
    </ligand>
</feature>
<evidence type="ECO:0000256" key="8">
    <source>
        <dbReference type="ARBA" id="ARBA00022842"/>
    </source>
</evidence>
<dbReference type="GO" id="GO:0004615">
    <property type="term" value="F:phosphomannomutase activity"/>
    <property type="evidence" value="ECO:0007669"/>
    <property type="project" value="UniProtKB-EC"/>
</dbReference>
<evidence type="ECO:0000256" key="6">
    <source>
        <dbReference type="ARBA" id="ARBA00022490"/>
    </source>
</evidence>
<dbReference type="GO" id="GO:0005829">
    <property type="term" value="C:cytosol"/>
    <property type="evidence" value="ECO:0007669"/>
    <property type="project" value="TreeGrafter"/>
</dbReference>
<dbReference type="Gene3D" id="3.40.50.1000">
    <property type="entry name" value="HAD superfamily/HAD-like"/>
    <property type="match status" value="1"/>
</dbReference>
<evidence type="ECO:0000256" key="12">
    <source>
        <dbReference type="PIRSR" id="PIRSR605002-3"/>
    </source>
</evidence>
<feature type="binding site" evidence="11">
    <location>
        <position position="135"/>
    </location>
    <ligand>
        <name>alpha-D-mannose 1-phosphate</name>
        <dbReference type="ChEBI" id="CHEBI:58409"/>
    </ligand>
</feature>
<comment type="similarity">
    <text evidence="3">Belongs to the eukaryotic PMM family.</text>
</comment>
<feature type="binding site" evidence="12">
    <location>
        <position position="219"/>
    </location>
    <ligand>
        <name>Mg(2+)</name>
        <dbReference type="ChEBI" id="CHEBI:18420"/>
        <label>1</label>
    </ligand>
</feature>
<evidence type="ECO:0000256" key="4">
    <source>
        <dbReference type="ARBA" id="ARBA00011738"/>
    </source>
</evidence>
<keyword evidence="8 12" id="KW-0460">Magnesium</keyword>
<evidence type="ECO:0000256" key="10">
    <source>
        <dbReference type="PIRSR" id="PIRSR605002-1"/>
    </source>
</evidence>
<dbReference type="SUPFAM" id="SSF56784">
    <property type="entry name" value="HAD-like"/>
    <property type="match status" value="1"/>
</dbReference>